<name>A0A2T4U1A2_9BACT</name>
<protein>
    <submittedName>
        <fullName evidence="2">Serine/threonine protein phosphatase</fullName>
    </submittedName>
</protein>
<keyword evidence="3" id="KW-1185">Reference proteome</keyword>
<dbReference type="InterPro" id="IPR004843">
    <property type="entry name" value="Calcineurin-like_PHP"/>
</dbReference>
<dbReference type="Gene3D" id="3.60.21.10">
    <property type="match status" value="1"/>
</dbReference>
<dbReference type="SUPFAM" id="SSF56300">
    <property type="entry name" value="Metallo-dependent phosphatases"/>
    <property type="match status" value="1"/>
</dbReference>
<sequence>MKRQTLRPEERKQFFTSLRKMSRREFFSTAGKVAAMAAASDLVIRFGNHIISNSPHSFQPVELAYGAEKFTFAYVSDTHLLAKGMTHRFAKAALKAVRDVNAMSPQPDFVLFGGDLAQLGQAEELKLGKEILDELKPKRHMMVGEHDWYLDMGEKWRELFGDPWYAFDHKGVHFVVLNSVIVEDYWTAPKMKPMERMLFMAQLDNPKGKPFTVGEEQRDWLQKNLANVDKGTPVVIFSHSPLYKYYKPWNFWTDDAEEVQKLLAPFTSVTVIHAHTHQVLTNRIGNIHFHGVLSTAWPWPYAPEGLPGLTVQMDRADPFNQFDACGWGTVDVLSTGRANKSYKLWDRNPMNVTAAQLESGKAAAPGPSY</sequence>
<evidence type="ECO:0000313" key="2">
    <source>
        <dbReference type="EMBL" id="PTL37141.1"/>
    </source>
</evidence>
<feature type="domain" description="Calcineurin-like phosphoesterase" evidence="1">
    <location>
        <begin position="71"/>
        <end position="278"/>
    </location>
</feature>
<reference evidence="2 3" key="1">
    <citation type="submission" date="2017-09" db="EMBL/GenBank/DDBJ databases">
        <title>Bloom of a denitrifying methanotroph, Candidatus Methylomirabilis limnetica, in a deep stratified lake.</title>
        <authorList>
            <person name="Graf J.S."/>
            <person name="Marchant H.K."/>
            <person name="Tienken D."/>
            <person name="Hach P.F."/>
            <person name="Brand A."/>
            <person name="Schubert C.J."/>
            <person name="Kuypers M.M."/>
            <person name="Milucka J."/>
        </authorList>
    </citation>
    <scope>NUCLEOTIDE SEQUENCE [LARGE SCALE GENOMIC DNA]</scope>
    <source>
        <strain evidence="2 3">Zug</strain>
    </source>
</reference>
<gene>
    <name evidence="2" type="ORF">CLG94_01000</name>
</gene>
<comment type="caution">
    <text evidence="2">The sequence shown here is derived from an EMBL/GenBank/DDBJ whole genome shotgun (WGS) entry which is preliminary data.</text>
</comment>
<organism evidence="2 3">
    <name type="scientific">Candidatus Methylomirabilis limnetica</name>
    <dbReference type="NCBI Taxonomy" id="2033718"/>
    <lineage>
        <taxon>Bacteria</taxon>
        <taxon>Candidatus Methylomirabilota</taxon>
        <taxon>Candidatus Methylomirabilia</taxon>
        <taxon>Candidatus Methylomirabilales</taxon>
        <taxon>Candidatus Methylomirabilaceae</taxon>
        <taxon>Candidatus Methylomirabilis</taxon>
    </lineage>
</organism>
<dbReference type="GO" id="GO:0016787">
    <property type="term" value="F:hydrolase activity"/>
    <property type="evidence" value="ECO:0007669"/>
    <property type="project" value="InterPro"/>
</dbReference>
<dbReference type="PANTHER" id="PTHR43143:SF1">
    <property type="entry name" value="SERINE_THREONINE-PROTEIN PHOSPHATASE CPPED1"/>
    <property type="match status" value="1"/>
</dbReference>
<evidence type="ECO:0000259" key="1">
    <source>
        <dbReference type="Pfam" id="PF00149"/>
    </source>
</evidence>
<accession>A0A2T4U1A2</accession>
<dbReference type="Proteomes" id="UP000241436">
    <property type="component" value="Unassembled WGS sequence"/>
</dbReference>
<evidence type="ECO:0000313" key="3">
    <source>
        <dbReference type="Proteomes" id="UP000241436"/>
    </source>
</evidence>
<dbReference type="Pfam" id="PF00149">
    <property type="entry name" value="Metallophos"/>
    <property type="match status" value="1"/>
</dbReference>
<dbReference type="InterPro" id="IPR029052">
    <property type="entry name" value="Metallo-depent_PP-like"/>
</dbReference>
<dbReference type="EMBL" id="NVQC01000008">
    <property type="protein sequence ID" value="PTL37141.1"/>
    <property type="molecule type" value="Genomic_DNA"/>
</dbReference>
<dbReference type="RefSeq" id="WP_107561046.1">
    <property type="nucleotide sequence ID" value="NZ_NVQC01000008.1"/>
</dbReference>
<reference evidence="3" key="2">
    <citation type="journal article" date="2018" name="Environ. Microbiol.">
        <title>Bloom of a denitrifying methanotroph, 'Candidatus Methylomirabilis limnetica', in a deep stratified lake.</title>
        <authorList>
            <person name="Graf J.S."/>
            <person name="Mayr M.J."/>
            <person name="Marchant H.K."/>
            <person name="Tienken D."/>
            <person name="Hach P.F."/>
            <person name="Brand A."/>
            <person name="Schubert C.J."/>
            <person name="Kuypers M.M."/>
            <person name="Milucka J."/>
        </authorList>
    </citation>
    <scope>NUCLEOTIDE SEQUENCE [LARGE SCALE GENOMIC DNA]</scope>
    <source>
        <strain evidence="3">Zug</strain>
    </source>
</reference>
<proteinExistence type="predicted"/>
<dbReference type="InterPro" id="IPR051918">
    <property type="entry name" value="STPP_CPPED1"/>
</dbReference>
<dbReference type="PANTHER" id="PTHR43143">
    <property type="entry name" value="METALLOPHOSPHOESTERASE, CALCINEURIN SUPERFAMILY"/>
    <property type="match status" value="1"/>
</dbReference>
<dbReference type="OrthoDB" id="9780884at2"/>
<dbReference type="AlphaFoldDB" id="A0A2T4U1A2"/>